<dbReference type="OMA" id="AWPYHAS"/>
<name>N1QFL1_SPHMS</name>
<organism evidence="5 6">
    <name type="scientific">Sphaerulina musiva (strain SO2202)</name>
    <name type="common">Poplar stem canker fungus</name>
    <name type="synonym">Septoria musiva</name>
    <dbReference type="NCBI Taxonomy" id="692275"/>
    <lineage>
        <taxon>Eukaryota</taxon>
        <taxon>Fungi</taxon>
        <taxon>Dikarya</taxon>
        <taxon>Ascomycota</taxon>
        <taxon>Pezizomycotina</taxon>
        <taxon>Dothideomycetes</taxon>
        <taxon>Dothideomycetidae</taxon>
        <taxon>Mycosphaerellales</taxon>
        <taxon>Mycosphaerellaceae</taxon>
        <taxon>Sphaerulina</taxon>
    </lineage>
</organism>
<dbReference type="OrthoDB" id="433474at2759"/>
<evidence type="ECO:0000256" key="3">
    <source>
        <dbReference type="SAM" id="MobiDB-lite"/>
    </source>
</evidence>
<feature type="region of interest" description="Disordered" evidence="3">
    <location>
        <begin position="1"/>
        <end position="25"/>
    </location>
</feature>
<sequence>MSTTPTPQGRLGNPSLDLSHDPRTHPDLKKALDAVGLGANASQGIPPEAVNVEAMNGILEQVNEKHIEMYKFMDLSNAGDELEAEVEESEMEIEGVDGNKIKLYVTRPKGVSGKLPGVVYIHGGAMTVIPTKNRAHDRWCKSLALQGLVVIMIDFRNAWTKAQHNPFPTGLNDCVAGVKWIASQKSSLGIHKFILQGESGGANLSLAVALRANRERWVHEIAGVYGYVPYISGGYGWSRERKLKETPSQLENEDYMLNASAMAAMAWYYSPEGDKEDPLAWPYHASEQDLKGLPPHAISVDELDPLRDEGIAYYHKLTHAGVQATCEINLGVIHASAVVFRHALPAVARKQVALIAAFAKSL</sequence>
<feature type="domain" description="Alpha/beta hydrolase fold-3" evidence="4">
    <location>
        <begin position="118"/>
        <end position="335"/>
    </location>
</feature>
<dbReference type="InterPro" id="IPR029058">
    <property type="entry name" value="AB_hydrolase_fold"/>
</dbReference>
<evidence type="ECO:0000259" key="4">
    <source>
        <dbReference type="Pfam" id="PF07859"/>
    </source>
</evidence>
<gene>
    <name evidence="5" type="ORF">SEPMUDRAFT_156940</name>
</gene>
<keyword evidence="1" id="KW-0378">Hydrolase</keyword>
<dbReference type="InterPro" id="IPR013094">
    <property type="entry name" value="AB_hydrolase_3"/>
</dbReference>
<evidence type="ECO:0000256" key="2">
    <source>
        <dbReference type="SAM" id="Coils"/>
    </source>
</evidence>
<dbReference type="Pfam" id="PF07859">
    <property type="entry name" value="Abhydrolase_3"/>
    <property type="match status" value="1"/>
</dbReference>
<reference evidence="5 6" key="1">
    <citation type="journal article" date="2012" name="PLoS Pathog.">
        <title>Diverse lifestyles and strategies of plant pathogenesis encoded in the genomes of eighteen Dothideomycetes fungi.</title>
        <authorList>
            <person name="Ohm R.A."/>
            <person name="Feau N."/>
            <person name="Henrissat B."/>
            <person name="Schoch C.L."/>
            <person name="Horwitz B.A."/>
            <person name="Barry K.W."/>
            <person name="Condon B.J."/>
            <person name="Copeland A.C."/>
            <person name="Dhillon B."/>
            <person name="Glaser F."/>
            <person name="Hesse C.N."/>
            <person name="Kosti I."/>
            <person name="LaButti K."/>
            <person name="Lindquist E.A."/>
            <person name="Lucas S."/>
            <person name="Salamov A.A."/>
            <person name="Bradshaw R.E."/>
            <person name="Ciuffetti L."/>
            <person name="Hamelin R.C."/>
            <person name="Kema G.H.J."/>
            <person name="Lawrence C."/>
            <person name="Scott J.A."/>
            <person name="Spatafora J.W."/>
            <person name="Turgeon B.G."/>
            <person name="de Wit P.J.G.M."/>
            <person name="Zhong S."/>
            <person name="Goodwin S.B."/>
            <person name="Grigoriev I.V."/>
        </authorList>
    </citation>
    <scope>NUCLEOTIDE SEQUENCE [LARGE SCALE GENOMIC DNA]</scope>
    <source>
        <strain evidence="5 6">SO2202</strain>
    </source>
</reference>
<keyword evidence="2" id="KW-0175">Coiled coil</keyword>
<dbReference type="Gene3D" id="3.40.50.1820">
    <property type="entry name" value="alpha/beta hydrolase"/>
    <property type="match status" value="1"/>
</dbReference>
<dbReference type="PANTHER" id="PTHR48081:SF8">
    <property type="entry name" value="ALPHA_BETA HYDROLASE FOLD-3 DOMAIN-CONTAINING PROTEIN-RELATED"/>
    <property type="match status" value="1"/>
</dbReference>
<protein>
    <submittedName>
        <fullName evidence="5">Brefeldin A esterase</fullName>
    </submittedName>
</protein>
<evidence type="ECO:0000313" key="5">
    <source>
        <dbReference type="EMBL" id="EMF12088.1"/>
    </source>
</evidence>
<proteinExistence type="predicted"/>
<dbReference type="GeneID" id="27904843"/>
<dbReference type="HOGENOM" id="CLU_787138_0_0_1"/>
<dbReference type="AlphaFoldDB" id="N1QFL1"/>
<evidence type="ECO:0000313" key="6">
    <source>
        <dbReference type="Proteomes" id="UP000016931"/>
    </source>
</evidence>
<evidence type="ECO:0000256" key="1">
    <source>
        <dbReference type="ARBA" id="ARBA00022801"/>
    </source>
</evidence>
<dbReference type="InterPro" id="IPR050300">
    <property type="entry name" value="GDXG_lipolytic_enzyme"/>
</dbReference>
<keyword evidence="6" id="KW-1185">Reference proteome</keyword>
<dbReference type="EMBL" id="KB456265">
    <property type="protein sequence ID" value="EMF12088.1"/>
    <property type="molecule type" value="Genomic_DNA"/>
</dbReference>
<feature type="coiled-coil region" evidence="2">
    <location>
        <begin position="72"/>
        <end position="99"/>
    </location>
</feature>
<accession>N1QFL1</accession>
<dbReference type="RefSeq" id="XP_016760209.1">
    <property type="nucleotide sequence ID" value="XM_016907706.1"/>
</dbReference>
<dbReference type="PANTHER" id="PTHR48081">
    <property type="entry name" value="AB HYDROLASE SUPERFAMILY PROTEIN C4A8.06C"/>
    <property type="match status" value="1"/>
</dbReference>
<dbReference type="STRING" id="692275.N1QFL1"/>
<dbReference type="GO" id="GO:0016787">
    <property type="term" value="F:hydrolase activity"/>
    <property type="evidence" value="ECO:0007669"/>
    <property type="project" value="UniProtKB-KW"/>
</dbReference>
<dbReference type="SUPFAM" id="SSF53474">
    <property type="entry name" value="alpha/beta-Hydrolases"/>
    <property type="match status" value="1"/>
</dbReference>
<dbReference type="eggNOG" id="KOG1515">
    <property type="taxonomic scope" value="Eukaryota"/>
</dbReference>
<dbReference type="Proteomes" id="UP000016931">
    <property type="component" value="Unassembled WGS sequence"/>
</dbReference>
<dbReference type="ESTHER" id="sphms-n1qfl1">
    <property type="family name" value="Hormone-sensitive_lipase_like"/>
</dbReference>